<feature type="signal peptide" evidence="2">
    <location>
        <begin position="1"/>
        <end position="24"/>
    </location>
</feature>
<evidence type="ECO:0000256" key="2">
    <source>
        <dbReference type="SAM" id="SignalP"/>
    </source>
</evidence>
<dbReference type="Gene3D" id="3.10.450.160">
    <property type="entry name" value="inner membrane protein cigr"/>
    <property type="match status" value="1"/>
</dbReference>
<sequence>MKRFLILSAAMTLALTAVPGDVHAGPKGCPPGLAKKSPACVPPGQAKKGVTAEDWAERRGADYEPGDRIDDDHYDRLSDGDRIIIDGREYIVVQTARGPVLRRGDDRYRLPRYDDGSEYVRIGDAILRINRETQQVIELMRLADLVLG</sequence>
<accession>A0A7C9MCF8</accession>
<keyword evidence="2" id="KW-0732">Signal</keyword>
<dbReference type="EMBL" id="WUPT01000001">
    <property type="protein sequence ID" value="MXQ07072.1"/>
    <property type="molecule type" value="Genomic_DNA"/>
</dbReference>
<comment type="caution">
    <text evidence="3">The sequence shown here is derived from an EMBL/GenBank/DDBJ whole genome shotgun (WGS) entry which is preliminary data.</text>
</comment>
<evidence type="ECO:0000313" key="3">
    <source>
        <dbReference type="EMBL" id="MXQ07072.1"/>
    </source>
</evidence>
<evidence type="ECO:0008006" key="5">
    <source>
        <dbReference type="Google" id="ProtNLM"/>
    </source>
</evidence>
<gene>
    <name evidence="3" type="ORF">GQ651_04360</name>
</gene>
<name>A0A7C9MCF8_9RHOB</name>
<dbReference type="Proteomes" id="UP000480350">
    <property type="component" value="Unassembled WGS sequence"/>
</dbReference>
<dbReference type="AlphaFoldDB" id="A0A7C9MCF8"/>
<evidence type="ECO:0000313" key="4">
    <source>
        <dbReference type="Proteomes" id="UP000480350"/>
    </source>
</evidence>
<feature type="compositionally biased region" description="Basic and acidic residues" evidence="1">
    <location>
        <begin position="55"/>
        <end position="67"/>
    </location>
</feature>
<keyword evidence="4" id="KW-1185">Reference proteome</keyword>
<reference evidence="3 4" key="2">
    <citation type="submission" date="2020-03" db="EMBL/GenBank/DDBJ databases">
        <title>Kangsaoukella pontilimi gen. nov., sp. nov., a new member of the family Rhodobacteraceae isolated from a tidal mudflat.</title>
        <authorList>
            <person name="Kim I.S."/>
        </authorList>
    </citation>
    <scope>NUCLEOTIDE SEQUENCE [LARGE SCALE GENOMIC DNA]</scope>
    <source>
        <strain evidence="3 4">GH1-50</strain>
    </source>
</reference>
<proteinExistence type="predicted"/>
<feature type="chain" id="PRO_5029013497" description="Nickel/cobalt transporter regulator" evidence="2">
    <location>
        <begin position="25"/>
        <end position="148"/>
    </location>
</feature>
<organism evidence="3 4">
    <name type="scientific">Kangsaoukella pontilimi</name>
    <dbReference type="NCBI Taxonomy" id="2691042"/>
    <lineage>
        <taxon>Bacteria</taxon>
        <taxon>Pseudomonadati</taxon>
        <taxon>Pseudomonadota</taxon>
        <taxon>Alphaproteobacteria</taxon>
        <taxon>Rhodobacterales</taxon>
        <taxon>Paracoccaceae</taxon>
        <taxon>Kangsaoukella</taxon>
    </lineage>
</organism>
<feature type="region of interest" description="Disordered" evidence="1">
    <location>
        <begin position="36"/>
        <end position="67"/>
    </location>
</feature>
<dbReference type="RefSeq" id="WP_160762972.1">
    <property type="nucleotide sequence ID" value="NZ_WUPT01000001.1"/>
</dbReference>
<evidence type="ECO:0000256" key="1">
    <source>
        <dbReference type="SAM" id="MobiDB-lite"/>
    </source>
</evidence>
<reference evidence="3 4" key="1">
    <citation type="submission" date="2019-12" db="EMBL/GenBank/DDBJ databases">
        <authorList>
            <person name="Lee S.D."/>
        </authorList>
    </citation>
    <scope>NUCLEOTIDE SEQUENCE [LARGE SCALE GENOMIC DNA]</scope>
    <source>
        <strain evidence="3 4">GH1-50</strain>
    </source>
</reference>
<protein>
    <recommendedName>
        <fullName evidence="5">Nickel/cobalt transporter regulator</fullName>
    </recommendedName>
</protein>